<dbReference type="Pfam" id="PF00708">
    <property type="entry name" value="Acylphosphatase"/>
    <property type="match status" value="1"/>
</dbReference>
<comment type="caution">
    <text evidence="5">Lacks conserved residue(s) required for the propagation of feature annotation.</text>
</comment>
<gene>
    <name evidence="8" type="primary">similar to Acylphosphatase-2</name>
    <name evidence="8" type="ORF">CLUMA_CG012619</name>
</gene>
<proteinExistence type="inferred from homology"/>
<name>A0A1J1IGN8_9DIPT</name>
<comment type="catalytic activity">
    <reaction evidence="4">
        <text>an acyl phosphate + H2O = a carboxylate + phosphate + H(+)</text>
        <dbReference type="Rhea" id="RHEA:14965"/>
        <dbReference type="ChEBI" id="CHEBI:15377"/>
        <dbReference type="ChEBI" id="CHEBI:15378"/>
        <dbReference type="ChEBI" id="CHEBI:29067"/>
        <dbReference type="ChEBI" id="CHEBI:43474"/>
        <dbReference type="ChEBI" id="CHEBI:59918"/>
        <dbReference type="EC" id="3.6.1.7"/>
    </reaction>
</comment>
<evidence type="ECO:0000313" key="8">
    <source>
        <dbReference type="EMBL" id="CRK99413.1"/>
    </source>
</evidence>
<sequence length="92" mass="10745">MEIQLEKNISFESSFNTEDTANRLGIRGWCMNTKEGTVKGVIEGPQNVYNEMRHWLEKTGSPQSKIEKATFSEPKILNEYSFQDFEIRRVKK</sequence>
<organism evidence="8 9">
    <name type="scientific">Clunio marinus</name>
    <dbReference type="NCBI Taxonomy" id="568069"/>
    <lineage>
        <taxon>Eukaryota</taxon>
        <taxon>Metazoa</taxon>
        <taxon>Ecdysozoa</taxon>
        <taxon>Arthropoda</taxon>
        <taxon>Hexapoda</taxon>
        <taxon>Insecta</taxon>
        <taxon>Pterygota</taxon>
        <taxon>Neoptera</taxon>
        <taxon>Endopterygota</taxon>
        <taxon>Diptera</taxon>
        <taxon>Nematocera</taxon>
        <taxon>Chironomoidea</taxon>
        <taxon>Chironomidae</taxon>
        <taxon>Clunio</taxon>
    </lineage>
</organism>
<dbReference type="OrthoDB" id="7961613at2759"/>
<keyword evidence="3" id="KW-0378">Hydrolase</keyword>
<dbReference type="InterPro" id="IPR036046">
    <property type="entry name" value="Acylphosphatase-like_dom_sf"/>
</dbReference>
<dbReference type="InterPro" id="IPR020456">
    <property type="entry name" value="Acylphosphatase"/>
</dbReference>
<dbReference type="STRING" id="568069.A0A1J1IGN8"/>
<comment type="similarity">
    <text evidence="1 6">Belongs to the acylphosphatase family.</text>
</comment>
<feature type="domain" description="Acylphosphatase-like" evidence="7">
    <location>
        <begin position="17"/>
        <end position="89"/>
    </location>
</feature>
<evidence type="ECO:0000256" key="6">
    <source>
        <dbReference type="RuleBase" id="RU004168"/>
    </source>
</evidence>
<evidence type="ECO:0000256" key="1">
    <source>
        <dbReference type="ARBA" id="ARBA00005614"/>
    </source>
</evidence>
<dbReference type="SUPFAM" id="SSF54975">
    <property type="entry name" value="Acylphosphatase/BLUF domain-like"/>
    <property type="match status" value="1"/>
</dbReference>
<evidence type="ECO:0000256" key="2">
    <source>
        <dbReference type="ARBA" id="ARBA00012150"/>
    </source>
</evidence>
<evidence type="ECO:0000313" key="9">
    <source>
        <dbReference type="Proteomes" id="UP000183832"/>
    </source>
</evidence>
<keyword evidence="9" id="KW-1185">Reference proteome</keyword>
<evidence type="ECO:0000256" key="5">
    <source>
        <dbReference type="PROSITE-ProRule" id="PRU00520"/>
    </source>
</evidence>
<evidence type="ECO:0000256" key="3">
    <source>
        <dbReference type="ARBA" id="ARBA00022801"/>
    </source>
</evidence>
<dbReference type="PRINTS" id="PR00112">
    <property type="entry name" value="ACYLPHPHTASE"/>
</dbReference>
<evidence type="ECO:0000259" key="7">
    <source>
        <dbReference type="PROSITE" id="PS51160"/>
    </source>
</evidence>
<dbReference type="Gene3D" id="3.30.70.100">
    <property type="match status" value="1"/>
</dbReference>
<dbReference type="PROSITE" id="PS00151">
    <property type="entry name" value="ACYLPHOSPHATASE_2"/>
    <property type="match status" value="1"/>
</dbReference>
<dbReference type="PROSITE" id="PS51160">
    <property type="entry name" value="ACYLPHOSPHATASE_3"/>
    <property type="match status" value="1"/>
</dbReference>
<accession>A0A1J1IGN8</accession>
<dbReference type="AlphaFoldDB" id="A0A1J1IGN8"/>
<dbReference type="Proteomes" id="UP000183832">
    <property type="component" value="Unassembled WGS sequence"/>
</dbReference>
<dbReference type="EMBL" id="CVRI01000050">
    <property type="protein sequence ID" value="CRK99413.1"/>
    <property type="molecule type" value="Genomic_DNA"/>
</dbReference>
<dbReference type="PANTHER" id="PTHR10029:SF3">
    <property type="entry name" value="ACYLPHOSPHATASE-RELATED"/>
    <property type="match status" value="1"/>
</dbReference>
<reference evidence="8 9" key="1">
    <citation type="submission" date="2015-04" db="EMBL/GenBank/DDBJ databases">
        <authorList>
            <person name="Syromyatnikov M.Y."/>
            <person name="Popov V.N."/>
        </authorList>
    </citation>
    <scope>NUCLEOTIDE SEQUENCE [LARGE SCALE GENOMIC DNA]</scope>
</reference>
<dbReference type="InterPro" id="IPR001792">
    <property type="entry name" value="Acylphosphatase-like_dom"/>
</dbReference>
<dbReference type="EC" id="3.6.1.7" evidence="2"/>
<dbReference type="PANTHER" id="PTHR10029">
    <property type="entry name" value="ACYLPHOSPHATASE"/>
    <property type="match status" value="1"/>
</dbReference>
<protein>
    <recommendedName>
        <fullName evidence="2">acylphosphatase</fullName>
        <ecNumber evidence="2">3.6.1.7</ecNumber>
    </recommendedName>
</protein>
<evidence type="ECO:0000256" key="4">
    <source>
        <dbReference type="ARBA" id="ARBA00047645"/>
    </source>
</evidence>
<dbReference type="GO" id="GO:0003998">
    <property type="term" value="F:acylphosphatase activity"/>
    <property type="evidence" value="ECO:0007669"/>
    <property type="project" value="UniProtKB-EC"/>
</dbReference>
<dbReference type="InterPro" id="IPR017968">
    <property type="entry name" value="Acylphosphatase_CS"/>
</dbReference>